<dbReference type="InterPro" id="IPR003754">
    <property type="entry name" value="4pyrrol_synth_uPrphyn_synth"/>
</dbReference>
<sequence>MNILVTRPDERGQELVDLLQQQQIFAIHQPLFTIESGRELPLLPSLFSQLNEGDYVFAVSKNAVDFAHQTMTQTGFKFRSDLHYFSVGQRTATYFAGKSEQAVKYPICFENSEGLLELPEMQNIQGKNIVILRAETGREFFAKEAVKRGASVQNVECYRRVPSAENLSEKLSLAKRVGIDTIIVTSSEILASLIENTVDEDKDWLLSCKLIVIGHRIATIAKQSGWGSDKIVVSPKADNQTILAVLTELQ</sequence>
<evidence type="ECO:0000313" key="12">
    <source>
        <dbReference type="Proteomes" id="UP000244920"/>
    </source>
</evidence>
<evidence type="ECO:0000256" key="8">
    <source>
        <dbReference type="ARBA" id="ARBA00048617"/>
    </source>
</evidence>
<dbReference type="PANTHER" id="PTHR38042:SF1">
    <property type="entry name" value="UROPORPHYRINOGEN-III SYNTHASE, CHLOROPLASTIC"/>
    <property type="match status" value="1"/>
</dbReference>
<dbReference type="CDD" id="cd06578">
    <property type="entry name" value="HemD"/>
    <property type="match status" value="1"/>
</dbReference>
<dbReference type="GO" id="GO:0006782">
    <property type="term" value="P:protoporphyrinogen IX biosynthetic process"/>
    <property type="evidence" value="ECO:0007669"/>
    <property type="project" value="UniProtKB-UniRule"/>
</dbReference>
<evidence type="ECO:0000256" key="5">
    <source>
        <dbReference type="ARBA" id="ARBA00023244"/>
    </source>
</evidence>
<dbReference type="Proteomes" id="UP000244920">
    <property type="component" value="Chromosome"/>
</dbReference>
<comment type="similarity">
    <text evidence="2 9">Belongs to the uroporphyrinogen-III synthase family.</text>
</comment>
<dbReference type="SUPFAM" id="SSF69618">
    <property type="entry name" value="HemD-like"/>
    <property type="match status" value="1"/>
</dbReference>
<reference evidence="12" key="1">
    <citation type="submission" date="2018-05" db="EMBL/GenBank/DDBJ databases">
        <title>Complete genome sequence of Actinobacillus porcitonsillarum reference strain 9953L55 (CCUG 46996).</title>
        <authorList>
            <person name="Dona V."/>
            <person name="Perreten V."/>
        </authorList>
    </citation>
    <scope>NUCLEOTIDE SEQUENCE [LARGE SCALE GENOMIC DNA]</scope>
    <source>
        <strain evidence="12">9953L55</strain>
    </source>
</reference>
<dbReference type="PANTHER" id="PTHR38042">
    <property type="entry name" value="UROPORPHYRINOGEN-III SYNTHASE, CHLOROPLASTIC"/>
    <property type="match status" value="1"/>
</dbReference>
<proteinExistence type="inferred from homology"/>
<comment type="catalytic activity">
    <reaction evidence="8 9">
        <text>hydroxymethylbilane = uroporphyrinogen III + H2O</text>
        <dbReference type="Rhea" id="RHEA:18965"/>
        <dbReference type="ChEBI" id="CHEBI:15377"/>
        <dbReference type="ChEBI" id="CHEBI:57308"/>
        <dbReference type="ChEBI" id="CHEBI:57845"/>
        <dbReference type="EC" id="4.2.1.75"/>
    </reaction>
</comment>
<comment type="function">
    <text evidence="6 9">Catalyzes cyclization of the linear tetrapyrrole, hydroxymethylbilane, to the macrocyclic uroporphyrinogen III.</text>
</comment>
<dbReference type="AlphaFoldDB" id="A0A2U8FJM8"/>
<organism evidence="11 12">
    <name type="scientific">Actinobacillus porcitonsillarum</name>
    <dbReference type="NCBI Taxonomy" id="189834"/>
    <lineage>
        <taxon>Bacteria</taxon>
        <taxon>Pseudomonadati</taxon>
        <taxon>Pseudomonadota</taxon>
        <taxon>Gammaproteobacteria</taxon>
        <taxon>Pasteurellales</taxon>
        <taxon>Pasteurellaceae</taxon>
        <taxon>Actinobacillus</taxon>
    </lineage>
</organism>
<dbReference type="GO" id="GO:0004852">
    <property type="term" value="F:uroporphyrinogen-III synthase activity"/>
    <property type="evidence" value="ECO:0007669"/>
    <property type="project" value="UniProtKB-UniRule"/>
</dbReference>
<evidence type="ECO:0000313" key="11">
    <source>
        <dbReference type="EMBL" id="AWI51210.1"/>
    </source>
</evidence>
<evidence type="ECO:0000256" key="4">
    <source>
        <dbReference type="ARBA" id="ARBA00023239"/>
    </source>
</evidence>
<feature type="domain" description="Tetrapyrrole biosynthesis uroporphyrinogen III synthase" evidence="10">
    <location>
        <begin position="14"/>
        <end position="238"/>
    </location>
</feature>
<dbReference type="UniPathway" id="UPA00251">
    <property type="reaction ID" value="UER00320"/>
</dbReference>
<dbReference type="Pfam" id="PF02602">
    <property type="entry name" value="HEM4"/>
    <property type="match status" value="1"/>
</dbReference>
<dbReference type="EMBL" id="CP029206">
    <property type="protein sequence ID" value="AWI51210.1"/>
    <property type="molecule type" value="Genomic_DNA"/>
</dbReference>
<dbReference type="GO" id="GO:0006780">
    <property type="term" value="P:uroporphyrinogen III biosynthetic process"/>
    <property type="evidence" value="ECO:0007669"/>
    <property type="project" value="UniProtKB-UniRule"/>
</dbReference>
<evidence type="ECO:0000256" key="9">
    <source>
        <dbReference type="RuleBase" id="RU366031"/>
    </source>
</evidence>
<dbReference type="InterPro" id="IPR036108">
    <property type="entry name" value="4pyrrol_syn_uPrphyn_synt_sf"/>
</dbReference>
<comment type="pathway">
    <text evidence="1 9">Porphyrin-containing compound metabolism; protoporphyrin-IX biosynthesis; coproporphyrinogen-III from 5-aminolevulinate: step 3/4.</text>
</comment>
<keyword evidence="12" id="KW-1185">Reference proteome</keyword>
<evidence type="ECO:0000256" key="1">
    <source>
        <dbReference type="ARBA" id="ARBA00004772"/>
    </source>
</evidence>
<dbReference type="EC" id="4.2.1.75" evidence="3 9"/>
<accession>A0A2U8FJM8</accession>
<gene>
    <name evidence="11" type="ORF">DDU33_06820</name>
</gene>
<evidence type="ECO:0000256" key="3">
    <source>
        <dbReference type="ARBA" id="ARBA00013109"/>
    </source>
</evidence>
<keyword evidence="5 9" id="KW-0627">Porphyrin biosynthesis</keyword>
<evidence type="ECO:0000259" key="10">
    <source>
        <dbReference type="Pfam" id="PF02602"/>
    </source>
</evidence>
<protein>
    <recommendedName>
        <fullName evidence="7 9">Uroporphyrinogen-III synthase</fullName>
        <ecNumber evidence="3 9">4.2.1.75</ecNumber>
    </recommendedName>
</protein>
<dbReference type="InterPro" id="IPR039793">
    <property type="entry name" value="UROS/Hem4"/>
</dbReference>
<dbReference type="Gene3D" id="3.40.50.10090">
    <property type="match status" value="2"/>
</dbReference>
<evidence type="ECO:0000256" key="7">
    <source>
        <dbReference type="ARBA" id="ARBA00040167"/>
    </source>
</evidence>
<name>A0A2U8FJM8_9PAST</name>
<keyword evidence="4 9" id="KW-0456">Lyase</keyword>
<dbReference type="RefSeq" id="WP_108923976.1">
    <property type="nucleotide sequence ID" value="NZ_CP029206.1"/>
</dbReference>
<evidence type="ECO:0000256" key="6">
    <source>
        <dbReference type="ARBA" id="ARBA00037589"/>
    </source>
</evidence>
<evidence type="ECO:0000256" key="2">
    <source>
        <dbReference type="ARBA" id="ARBA00008133"/>
    </source>
</evidence>
<dbReference type="KEGG" id="apor:DDU33_06820"/>